<dbReference type="InterPro" id="IPR011008">
    <property type="entry name" value="Dimeric_a/b-barrel"/>
</dbReference>
<dbReference type="InterPro" id="IPR007138">
    <property type="entry name" value="ABM_dom"/>
</dbReference>
<evidence type="ECO:0000259" key="1">
    <source>
        <dbReference type="PROSITE" id="PS51186"/>
    </source>
</evidence>
<dbReference type="Gene3D" id="3.40.630.30">
    <property type="match status" value="1"/>
</dbReference>
<dbReference type="GO" id="GO:0016746">
    <property type="term" value="F:acyltransferase activity"/>
    <property type="evidence" value="ECO:0007669"/>
    <property type="project" value="UniProtKB-KW"/>
</dbReference>
<accession>A0ABT4ZDF4</accession>
<reference evidence="2" key="1">
    <citation type="submission" date="2022-12" db="EMBL/GenBank/DDBJ databases">
        <title>Paracoccus onchidii sp. nov., isolated from a marine invertebrate from the South China Sea.</title>
        <authorList>
            <person name="Xu S."/>
            <person name="Liu Z."/>
            <person name="Xu Y."/>
        </authorList>
    </citation>
    <scope>NUCLEOTIDE SEQUENCE</scope>
    <source>
        <strain evidence="2">Z330</strain>
    </source>
</reference>
<feature type="domain" description="N-acetyltransferase" evidence="1">
    <location>
        <begin position="120"/>
        <end position="254"/>
    </location>
</feature>
<protein>
    <submittedName>
        <fullName evidence="2">GNAT family N-acetyltransferase</fullName>
        <ecNumber evidence="2">2.3.1.-</ecNumber>
    </submittedName>
</protein>
<dbReference type="Gene3D" id="3.30.70.100">
    <property type="match status" value="1"/>
</dbReference>
<dbReference type="PROSITE" id="PS51186">
    <property type="entry name" value="GNAT"/>
    <property type="match status" value="1"/>
</dbReference>
<dbReference type="Proteomes" id="UP001165641">
    <property type="component" value="Unassembled WGS sequence"/>
</dbReference>
<dbReference type="EMBL" id="JAQBIE010000005">
    <property type="protein sequence ID" value="MDB6177008.1"/>
    <property type="molecule type" value="Genomic_DNA"/>
</dbReference>
<dbReference type="Pfam" id="PF00583">
    <property type="entry name" value="Acetyltransf_1"/>
    <property type="match status" value="1"/>
</dbReference>
<sequence>MSCACGHHAPTMTHDCNDAGAAIELDPPLVALEGTLTCTDTAQMMTALSLLPDHMSLSREEPGCLRFDIWQDENPMVWNLSELFVDDLAFEAHQARTAQSDWGRDGTELLRDFDRRQVFPVLREETKNDHDAIDQLLAAAFKGQQEADLVRALRDDGDLALSLVAVGAGQVLGHVALSPISAEQPAYALAPVAVSPKLQSRGIGAALITAALEWAGVKPIVVLGDPAYYGRFGFAPTDLQSPYAGPNLMAVGKLSAGTRIIHAPAFSGI</sequence>
<organism evidence="2 3">
    <name type="scientific">Paracoccus onchidii</name>
    <dbReference type="NCBI Taxonomy" id="3017813"/>
    <lineage>
        <taxon>Bacteria</taxon>
        <taxon>Pseudomonadati</taxon>
        <taxon>Pseudomonadota</taxon>
        <taxon>Alphaproteobacteria</taxon>
        <taxon>Rhodobacterales</taxon>
        <taxon>Paracoccaceae</taxon>
        <taxon>Paracoccus</taxon>
    </lineage>
</organism>
<dbReference type="RefSeq" id="WP_271888133.1">
    <property type="nucleotide sequence ID" value="NZ_JAQBIE010000005.1"/>
</dbReference>
<dbReference type="EC" id="2.3.1.-" evidence="2"/>
<evidence type="ECO:0000313" key="3">
    <source>
        <dbReference type="Proteomes" id="UP001165641"/>
    </source>
</evidence>
<name>A0ABT4ZDF4_9RHOB</name>
<proteinExistence type="predicted"/>
<dbReference type="SUPFAM" id="SSF55729">
    <property type="entry name" value="Acyl-CoA N-acyltransferases (Nat)"/>
    <property type="match status" value="1"/>
</dbReference>
<comment type="caution">
    <text evidence="2">The sequence shown here is derived from an EMBL/GenBank/DDBJ whole genome shotgun (WGS) entry which is preliminary data.</text>
</comment>
<keyword evidence="3" id="KW-1185">Reference proteome</keyword>
<evidence type="ECO:0000313" key="2">
    <source>
        <dbReference type="EMBL" id="MDB6177008.1"/>
    </source>
</evidence>
<dbReference type="SUPFAM" id="SSF54909">
    <property type="entry name" value="Dimeric alpha+beta barrel"/>
    <property type="match status" value="1"/>
</dbReference>
<gene>
    <name evidence="2" type="ORF">PAF17_05740</name>
</gene>
<keyword evidence="2" id="KW-0012">Acyltransferase</keyword>
<keyword evidence="2" id="KW-0808">Transferase</keyword>
<dbReference type="Pfam" id="PF03992">
    <property type="entry name" value="ABM"/>
    <property type="match status" value="1"/>
</dbReference>
<dbReference type="InterPro" id="IPR016181">
    <property type="entry name" value="Acyl_CoA_acyltransferase"/>
</dbReference>
<dbReference type="CDD" id="cd04301">
    <property type="entry name" value="NAT_SF"/>
    <property type="match status" value="1"/>
</dbReference>
<dbReference type="InterPro" id="IPR000182">
    <property type="entry name" value="GNAT_dom"/>
</dbReference>